<name>A0ABW3M4G8_9PSEU</name>
<evidence type="ECO:0000313" key="2">
    <source>
        <dbReference type="Proteomes" id="UP001597045"/>
    </source>
</evidence>
<keyword evidence="2" id="KW-1185">Reference proteome</keyword>
<evidence type="ECO:0000313" key="1">
    <source>
        <dbReference type="EMBL" id="MFD1044765.1"/>
    </source>
</evidence>
<sequence>MSSDDSQRTERPNPEDIAKAYKVYRDSEVLFMRTLRRHARLTPPQEDVVFLAAAEVVPVVRAVYVVSLGHDVKRLACQECRAGLAEAMRLGMIVKRAEDDHHTLTDQGIETLRTWTEHVHPLKDHHARYAQIWKAATGLTL</sequence>
<comment type="caution">
    <text evidence="1">The sequence shown here is derived from an EMBL/GenBank/DDBJ whole genome shotgun (WGS) entry which is preliminary data.</text>
</comment>
<reference evidence="2" key="1">
    <citation type="journal article" date="2019" name="Int. J. Syst. Evol. Microbiol.">
        <title>The Global Catalogue of Microorganisms (GCM) 10K type strain sequencing project: providing services to taxonomists for standard genome sequencing and annotation.</title>
        <authorList>
            <consortium name="The Broad Institute Genomics Platform"/>
            <consortium name="The Broad Institute Genome Sequencing Center for Infectious Disease"/>
            <person name="Wu L."/>
            <person name="Ma J."/>
        </authorList>
    </citation>
    <scope>NUCLEOTIDE SEQUENCE [LARGE SCALE GENOMIC DNA]</scope>
    <source>
        <strain evidence="2">JCM 31486</strain>
    </source>
</reference>
<accession>A0ABW3M4G8</accession>
<organism evidence="1 2">
    <name type="scientific">Kibdelosporangium lantanae</name>
    <dbReference type="NCBI Taxonomy" id="1497396"/>
    <lineage>
        <taxon>Bacteria</taxon>
        <taxon>Bacillati</taxon>
        <taxon>Actinomycetota</taxon>
        <taxon>Actinomycetes</taxon>
        <taxon>Pseudonocardiales</taxon>
        <taxon>Pseudonocardiaceae</taxon>
        <taxon>Kibdelosporangium</taxon>
    </lineage>
</organism>
<evidence type="ECO:0008006" key="3">
    <source>
        <dbReference type="Google" id="ProtNLM"/>
    </source>
</evidence>
<dbReference type="EMBL" id="JBHTIS010000120">
    <property type="protein sequence ID" value="MFD1044765.1"/>
    <property type="molecule type" value="Genomic_DNA"/>
</dbReference>
<proteinExistence type="predicted"/>
<protein>
    <recommendedName>
        <fullName evidence="3">MarR family transcriptional regulator</fullName>
    </recommendedName>
</protein>
<gene>
    <name evidence="1" type="ORF">ACFQ1S_03720</name>
</gene>
<dbReference type="Proteomes" id="UP001597045">
    <property type="component" value="Unassembled WGS sequence"/>
</dbReference>